<feature type="transmembrane region" description="Helical" evidence="8">
    <location>
        <begin position="282"/>
        <end position="300"/>
    </location>
</feature>
<evidence type="ECO:0000256" key="4">
    <source>
        <dbReference type="ARBA" id="ARBA00022692"/>
    </source>
</evidence>
<feature type="transmembrane region" description="Helical" evidence="8">
    <location>
        <begin position="109"/>
        <end position="127"/>
    </location>
</feature>
<gene>
    <name evidence="9" type="ORF">FTW19_02725</name>
</gene>
<comment type="subcellular location">
    <subcellularLocation>
        <location evidence="1">Cell membrane</location>
        <topology evidence="1">Multi-pass membrane protein</topology>
    </subcellularLocation>
</comment>
<evidence type="ECO:0000313" key="9">
    <source>
        <dbReference type="EMBL" id="QEE27016.1"/>
    </source>
</evidence>
<dbReference type="GO" id="GO:0005886">
    <property type="term" value="C:plasma membrane"/>
    <property type="evidence" value="ECO:0007669"/>
    <property type="project" value="UniProtKB-SubCell"/>
</dbReference>
<organism evidence="9 10">
    <name type="scientific">Terriglobus albidus</name>
    <dbReference type="NCBI Taxonomy" id="1592106"/>
    <lineage>
        <taxon>Bacteria</taxon>
        <taxon>Pseudomonadati</taxon>
        <taxon>Acidobacteriota</taxon>
        <taxon>Terriglobia</taxon>
        <taxon>Terriglobales</taxon>
        <taxon>Acidobacteriaceae</taxon>
        <taxon>Terriglobus</taxon>
    </lineage>
</organism>
<feature type="transmembrane region" description="Helical" evidence="8">
    <location>
        <begin position="136"/>
        <end position="152"/>
    </location>
</feature>
<dbReference type="EMBL" id="CP042806">
    <property type="protein sequence ID" value="QEE27016.1"/>
    <property type="molecule type" value="Genomic_DNA"/>
</dbReference>
<feature type="transmembrane region" description="Helical" evidence="8">
    <location>
        <begin position="381"/>
        <end position="398"/>
    </location>
</feature>
<dbReference type="AlphaFoldDB" id="A0A5B9EA74"/>
<keyword evidence="2" id="KW-1003">Cell membrane</keyword>
<evidence type="ECO:0000256" key="5">
    <source>
        <dbReference type="ARBA" id="ARBA00022989"/>
    </source>
</evidence>
<evidence type="ECO:0000256" key="2">
    <source>
        <dbReference type="ARBA" id="ARBA00022475"/>
    </source>
</evidence>
<evidence type="ECO:0000256" key="1">
    <source>
        <dbReference type="ARBA" id="ARBA00004651"/>
    </source>
</evidence>
<evidence type="ECO:0000256" key="3">
    <source>
        <dbReference type="ARBA" id="ARBA00022679"/>
    </source>
</evidence>
<feature type="transmembrane region" description="Helical" evidence="8">
    <location>
        <begin position="158"/>
        <end position="178"/>
    </location>
</feature>
<protein>
    <submittedName>
        <fullName evidence="9">DUF2029 domain-containing protein</fullName>
    </submittedName>
</protein>
<keyword evidence="6 8" id="KW-0472">Membrane</keyword>
<dbReference type="Pfam" id="PF09594">
    <property type="entry name" value="GT87"/>
    <property type="match status" value="1"/>
</dbReference>
<feature type="transmembrane region" description="Helical" evidence="8">
    <location>
        <begin position="185"/>
        <end position="206"/>
    </location>
</feature>
<keyword evidence="5 8" id="KW-1133">Transmembrane helix</keyword>
<accession>A0A5B9EA74</accession>
<feature type="transmembrane region" description="Helical" evidence="8">
    <location>
        <begin position="218"/>
        <end position="236"/>
    </location>
</feature>
<dbReference type="RefSeq" id="WP_147646212.1">
    <property type="nucleotide sequence ID" value="NZ_CP042806.1"/>
</dbReference>
<evidence type="ECO:0000313" key="10">
    <source>
        <dbReference type="Proteomes" id="UP000321820"/>
    </source>
</evidence>
<dbReference type="KEGG" id="talb:FTW19_02725"/>
<comment type="similarity">
    <text evidence="7">Belongs to the glycosyltransferase 87 family.</text>
</comment>
<evidence type="ECO:0000256" key="6">
    <source>
        <dbReference type="ARBA" id="ARBA00023136"/>
    </source>
</evidence>
<keyword evidence="4 8" id="KW-0812">Transmembrane</keyword>
<evidence type="ECO:0000256" key="7">
    <source>
        <dbReference type="ARBA" id="ARBA00024033"/>
    </source>
</evidence>
<dbReference type="InterPro" id="IPR018584">
    <property type="entry name" value="GT87"/>
</dbReference>
<evidence type="ECO:0000256" key="8">
    <source>
        <dbReference type="SAM" id="Phobius"/>
    </source>
</evidence>
<keyword evidence="10" id="KW-1185">Reference proteome</keyword>
<sequence length="423" mass="46871">MMKKSSLDRYTLLSFLFWLGAFASLPTLIAAEHPAAGWDLHVYANAVRSLAAGHDPYADGVAAQRIYHAELMSGQHDPTAMPPYTYVYSPITLPLVRILTAVSHSTAVHAYWAFYILCIMLGVWAMSQAAEKSERVFILLVAPAAAFFPGLLQGDVFFSGNLAFMLYGLVLASAVLGWKYRQWLPFYAVVLAASCVKAPLLSLLVIPALSAARQWRNAAIAAVAGLGLFAVQPLLWPSLFHNYLQAVELQFSFNHDFGVSPAGLLGNALYALHIPYSPLTTIFYLLYAAAVLATLIVLARRYFAGEFSLQQWIPVLMLGVVLINPRIKEYDIAPLSIPMALVAWRFFSRGSTLWRAVREMSFFFLMINGFAHVDYVFWKPIAGSLIAVLFAVGSWHLLHPETQSAYQHTPLRPEQLSKELIAA</sequence>
<dbReference type="Proteomes" id="UP000321820">
    <property type="component" value="Chromosome"/>
</dbReference>
<dbReference type="GO" id="GO:0016758">
    <property type="term" value="F:hexosyltransferase activity"/>
    <property type="evidence" value="ECO:0007669"/>
    <property type="project" value="InterPro"/>
</dbReference>
<reference evidence="9 10" key="1">
    <citation type="submission" date="2019-08" db="EMBL/GenBank/DDBJ databases">
        <title>Complete genome sequence of Terriglobus albidus strain ORNL.</title>
        <authorList>
            <person name="Podar M."/>
        </authorList>
    </citation>
    <scope>NUCLEOTIDE SEQUENCE [LARGE SCALE GENOMIC DNA]</scope>
    <source>
        <strain evidence="9 10">ORNL</strain>
    </source>
</reference>
<proteinExistence type="inferred from homology"/>
<keyword evidence="3" id="KW-0808">Transferase</keyword>
<dbReference type="OrthoDB" id="104329at2"/>
<name>A0A5B9EA74_9BACT</name>